<name>A0A430AVE2_9ENTE</name>
<dbReference type="GO" id="GO:0005886">
    <property type="term" value="C:plasma membrane"/>
    <property type="evidence" value="ECO:0007669"/>
    <property type="project" value="TreeGrafter"/>
</dbReference>
<reference evidence="16 17" key="1">
    <citation type="submission" date="2017-05" db="EMBL/GenBank/DDBJ databases">
        <title>Vagococcus spp. assemblies.</title>
        <authorList>
            <person name="Gulvik C.A."/>
        </authorList>
    </citation>
    <scope>NUCLEOTIDE SEQUENCE [LARGE SCALE GENOMIC DNA]</scope>
    <source>
        <strain evidence="16 17">SS1714</strain>
    </source>
</reference>
<dbReference type="GO" id="GO:0004721">
    <property type="term" value="F:phosphoprotein phosphatase activity"/>
    <property type="evidence" value="ECO:0007669"/>
    <property type="project" value="TreeGrafter"/>
</dbReference>
<accession>A0A430AVE2</accession>
<comment type="catalytic activity">
    <reaction evidence="1">
        <text>ATP + protein L-histidine = ADP + protein N-phospho-L-histidine.</text>
        <dbReference type="EC" id="2.7.13.3"/>
    </reaction>
</comment>
<evidence type="ECO:0000256" key="10">
    <source>
        <dbReference type="ARBA" id="ARBA00022989"/>
    </source>
</evidence>
<dbReference type="Pfam" id="PF00512">
    <property type="entry name" value="HisKA"/>
    <property type="match status" value="1"/>
</dbReference>
<keyword evidence="17" id="KW-1185">Reference proteome</keyword>
<dbReference type="InterPro" id="IPR003661">
    <property type="entry name" value="HisK_dim/P_dom"/>
</dbReference>
<dbReference type="CDD" id="cd00082">
    <property type="entry name" value="HisKA"/>
    <property type="match status" value="1"/>
</dbReference>
<evidence type="ECO:0000313" key="17">
    <source>
        <dbReference type="Proteomes" id="UP000288028"/>
    </source>
</evidence>
<dbReference type="Gene3D" id="3.30.565.10">
    <property type="entry name" value="Histidine kinase-like ATPase, C-terminal domain"/>
    <property type="match status" value="1"/>
</dbReference>
<dbReference type="InterPro" id="IPR003594">
    <property type="entry name" value="HATPase_dom"/>
</dbReference>
<feature type="transmembrane region" description="Helical" evidence="14">
    <location>
        <begin position="12"/>
        <end position="32"/>
    </location>
</feature>
<proteinExistence type="predicted"/>
<organism evidence="16 17">
    <name type="scientific">Vagococcus carniphilus</name>
    <dbReference type="NCBI Taxonomy" id="218144"/>
    <lineage>
        <taxon>Bacteria</taxon>
        <taxon>Bacillati</taxon>
        <taxon>Bacillota</taxon>
        <taxon>Bacilli</taxon>
        <taxon>Lactobacillales</taxon>
        <taxon>Enterococcaceae</taxon>
        <taxon>Vagococcus</taxon>
    </lineage>
</organism>
<gene>
    <name evidence="16" type="ORF">CBF28_11670</name>
</gene>
<evidence type="ECO:0000256" key="13">
    <source>
        <dbReference type="SAM" id="Coils"/>
    </source>
</evidence>
<dbReference type="GeneID" id="95579239"/>
<dbReference type="InterPro" id="IPR004358">
    <property type="entry name" value="Sig_transdc_His_kin-like_C"/>
</dbReference>
<keyword evidence="13" id="KW-0175">Coiled coil</keyword>
<evidence type="ECO:0000256" key="12">
    <source>
        <dbReference type="ARBA" id="ARBA00023136"/>
    </source>
</evidence>
<evidence type="ECO:0000256" key="8">
    <source>
        <dbReference type="ARBA" id="ARBA00022777"/>
    </source>
</evidence>
<keyword evidence="6 14" id="KW-0812">Transmembrane</keyword>
<dbReference type="InterPro" id="IPR036097">
    <property type="entry name" value="HisK_dim/P_sf"/>
</dbReference>
<dbReference type="Pfam" id="PF02518">
    <property type="entry name" value="HATPase_c"/>
    <property type="match status" value="1"/>
</dbReference>
<dbReference type="PANTHER" id="PTHR45453:SF1">
    <property type="entry name" value="PHOSPHATE REGULON SENSOR PROTEIN PHOR"/>
    <property type="match status" value="1"/>
</dbReference>
<dbReference type="GO" id="GO:0005524">
    <property type="term" value="F:ATP binding"/>
    <property type="evidence" value="ECO:0007669"/>
    <property type="project" value="UniProtKB-KW"/>
</dbReference>
<dbReference type="OrthoDB" id="335833at2"/>
<keyword evidence="5" id="KW-0808">Transferase</keyword>
<dbReference type="InterPro" id="IPR005467">
    <property type="entry name" value="His_kinase_dom"/>
</dbReference>
<dbReference type="InterPro" id="IPR050351">
    <property type="entry name" value="BphY/WalK/GraS-like"/>
</dbReference>
<dbReference type="PANTHER" id="PTHR45453">
    <property type="entry name" value="PHOSPHATE REGULON SENSOR PROTEIN PHOR"/>
    <property type="match status" value="1"/>
</dbReference>
<dbReference type="Proteomes" id="UP000288028">
    <property type="component" value="Unassembled WGS sequence"/>
</dbReference>
<evidence type="ECO:0000256" key="6">
    <source>
        <dbReference type="ARBA" id="ARBA00022692"/>
    </source>
</evidence>
<comment type="subcellular location">
    <subcellularLocation>
        <location evidence="2">Membrane</location>
    </subcellularLocation>
</comment>
<dbReference type="SUPFAM" id="SSF55874">
    <property type="entry name" value="ATPase domain of HSP90 chaperone/DNA topoisomerase II/histidine kinase"/>
    <property type="match status" value="1"/>
</dbReference>
<keyword evidence="7" id="KW-0547">Nucleotide-binding</keyword>
<dbReference type="SUPFAM" id="SSF47384">
    <property type="entry name" value="Homodimeric domain of signal transducing histidine kinase"/>
    <property type="match status" value="1"/>
</dbReference>
<keyword evidence="9" id="KW-0067">ATP-binding</keyword>
<evidence type="ECO:0000313" key="16">
    <source>
        <dbReference type="EMBL" id="RSU12023.1"/>
    </source>
</evidence>
<sequence>MTKQTRNSLIKSILIIVSLVIILYFIATQTFIGKGFGRVIDSSFILHEVAPGGAGENTRVDWLKFKSFVISIAVFTIVAIGVLTYWISQYLLKKDRKYIANLLKHSLEEEVPQLNDEYIEIQNELEKIKLANQKNQDALIQETQRTKDLVTFLAHDLRTPLASVIGYLNLLIDSPEISTETRAKYFGIALDKAYRLEYLIDEFFDITRFNFQNIVLDYTTFDLSLLLQQLSEEFYPLLQKKQQELILEMPEKCLVEGDSTKLVRVFNNLLKNASAYGFEGSPIEMTVAVKEEVLEIIVRNQGNTIPPEKLTVIFDKFYRLDSARSTNSGGAGLGLAIAKEIVEAHQGNIGATSENNSTTFYVLLPIHKPTSK</sequence>
<comment type="caution">
    <text evidence="16">The sequence shown here is derived from an EMBL/GenBank/DDBJ whole genome shotgun (WGS) entry which is preliminary data.</text>
</comment>
<dbReference type="GO" id="GO:0000155">
    <property type="term" value="F:phosphorelay sensor kinase activity"/>
    <property type="evidence" value="ECO:0007669"/>
    <property type="project" value="InterPro"/>
</dbReference>
<keyword evidence="11" id="KW-0902">Two-component regulatory system</keyword>
<evidence type="ECO:0000256" key="4">
    <source>
        <dbReference type="ARBA" id="ARBA00022553"/>
    </source>
</evidence>
<keyword evidence="12 14" id="KW-0472">Membrane</keyword>
<keyword evidence="8" id="KW-0418">Kinase</keyword>
<evidence type="ECO:0000256" key="11">
    <source>
        <dbReference type="ARBA" id="ARBA00023012"/>
    </source>
</evidence>
<dbReference type="FunFam" id="3.30.565.10:FF:000013">
    <property type="entry name" value="Two-component sensor histidine kinase"/>
    <property type="match status" value="1"/>
</dbReference>
<dbReference type="PRINTS" id="PR00344">
    <property type="entry name" value="BCTRLSENSOR"/>
</dbReference>
<keyword evidence="4" id="KW-0597">Phosphoprotein</keyword>
<dbReference type="EMBL" id="NGKB01000012">
    <property type="protein sequence ID" value="RSU12023.1"/>
    <property type="molecule type" value="Genomic_DNA"/>
</dbReference>
<dbReference type="EC" id="2.7.13.3" evidence="3"/>
<feature type="coiled-coil region" evidence="13">
    <location>
        <begin position="104"/>
        <end position="141"/>
    </location>
</feature>
<evidence type="ECO:0000256" key="1">
    <source>
        <dbReference type="ARBA" id="ARBA00000085"/>
    </source>
</evidence>
<evidence type="ECO:0000256" key="14">
    <source>
        <dbReference type="SAM" id="Phobius"/>
    </source>
</evidence>
<keyword evidence="10 14" id="KW-1133">Transmembrane helix</keyword>
<dbReference type="PROSITE" id="PS50109">
    <property type="entry name" value="HIS_KIN"/>
    <property type="match status" value="1"/>
</dbReference>
<protein>
    <recommendedName>
        <fullName evidence="3">histidine kinase</fullName>
        <ecNumber evidence="3">2.7.13.3</ecNumber>
    </recommendedName>
</protein>
<dbReference type="RefSeq" id="WP_126795471.1">
    <property type="nucleotide sequence ID" value="NZ_CP060720.1"/>
</dbReference>
<feature type="transmembrane region" description="Helical" evidence="14">
    <location>
        <begin position="68"/>
        <end position="87"/>
    </location>
</feature>
<evidence type="ECO:0000259" key="15">
    <source>
        <dbReference type="PROSITE" id="PS50109"/>
    </source>
</evidence>
<evidence type="ECO:0000256" key="2">
    <source>
        <dbReference type="ARBA" id="ARBA00004370"/>
    </source>
</evidence>
<feature type="domain" description="Histidine kinase" evidence="15">
    <location>
        <begin position="152"/>
        <end position="368"/>
    </location>
</feature>
<evidence type="ECO:0000256" key="7">
    <source>
        <dbReference type="ARBA" id="ARBA00022741"/>
    </source>
</evidence>
<dbReference type="InterPro" id="IPR036890">
    <property type="entry name" value="HATPase_C_sf"/>
</dbReference>
<evidence type="ECO:0000256" key="5">
    <source>
        <dbReference type="ARBA" id="ARBA00022679"/>
    </source>
</evidence>
<evidence type="ECO:0000256" key="3">
    <source>
        <dbReference type="ARBA" id="ARBA00012438"/>
    </source>
</evidence>
<evidence type="ECO:0000256" key="9">
    <source>
        <dbReference type="ARBA" id="ARBA00022840"/>
    </source>
</evidence>
<dbReference type="GO" id="GO:0016036">
    <property type="term" value="P:cellular response to phosphate starvation"/>
    <property type="evidence" value="ECO:0007669"/>
    <property type="project" value="TreeGrafter"/>
</dbReference>
<dbReference type="AlphaFoldDB" id="A0A430AVE2"/>
<dbReference type="Gene3D" id="1.10.287.130">
    <property type="match status" value="1"/>
</dbReference>
<dbReference type="SMART" id="SM00388">
    <property type="entry name" value="HisKA"/>
    <property type="match status" value="1"/>
</dbReference>
<dbReference type="SMART" id="SM00387">
    <property type="entry name" value="HATPase_c"/>
    <property type="match status" value="1"/>
</dbReference>